<keyword evidence="4 5" id="KW-0472">Membrane</keyword>
<feature type="transmembrane region" description="Helical" evidence="5">
    <location>
        <begin position="65"/>
        <end position="82"/>
    </location>
</feature>
<dbReference type="AlphaFoldDB" id="A0A975IEB9"/>
<dbReference type="GO" id="GO:0009403">
    <property type="term" value="P:toxin biosynthetic process"/>
    <property type="evidence" value="ECO:0007669"/>
    <property type="project" value="InterPro"/>
</dbReference>
<evidence type="ECO:0000256" key="3">
    <source>
        <dbReference type="ARBA" id="ARBA00022989"/>
    </source>
</evidence>
<dbReference type="GO" id="GO:0016020">
    <property type="term" value="C:membrane"/>
    <property type="evidence" value="ECO:0007669"/>
    <property type="project" value="UniProtKB-SubCell"/>
</dbReference>
<evidence type="ECO:0000256" key="1">
    <source>
        <dbReference type="ARBA" id="ARBA00004141"/>
    </source>
</evidence>
<dbReference type="RefSeq" id="WP_210120563.1">
    <property type="nucleotide sequence ID" value="NZ_CP054142.1"/>
</dbReference>
<protein>
    <submittedName>
        <fullName evidence="6">CvpA family protein</fullName>
    </submittedName>
</protein>
<feature type="transmembrane region" description="Helical" evidence="5">
    <location>
        <begin position="32"/>
        <end position="53"/>
    </location>
</feature>
<dbReference type="PANTHER" id="PTHR36926">
    <property type="entry name" value="COLICIN V PRODUCTION PROTEIN"/>
    <property type="match status" value="1"/>
</dbReference>
<feature type="transmembrane region" description="Helical" evidence="5">
    <location>
        <begin position="102"/>
        <end position="122"/>
    </location>
</feature>
<keyword evidence="2 5" id="KW-0812">Transmembrane</keyword>
<sequence>MFNAIDVFFVFVLLIFALMAAAKGLIKEFFGKASVICGIAAAVVFYGRLAFYASNYIKNEIISRILSFLVIFIVVYLLIKIIQHLSAKIFSSEIMGGLDHALGFLFGCAEGLAVIAFLIVLMRGQPWIDFRKILSGSFFYNMLADIISGPSKYMQGFFA</sequence>
<keyword evidence="7" id="KW-1185">Reference proteome</keyword>
<dbReference type="EMBL" id="CP054142">
    <property type="protein sequence ID" value="QTQ13890.1"/>
    <property type="molecule type" value="Genomic_DNA"/>
</dbReference>
<dbReference type="Proteomes" id="UP000671908">
    <property type="component" value="Chromosome"/>
</dbReference>
<evidence type="ECO:0000256" key="2">
    <source>
        <dbReference type="ARBA" id="ARBA00022692"/>
    </source>
</evidence>
<proteinExistence type="predicted"/>
<comment type="subcellular location">
    <subcellularLocation>
        <location evidence="1">Membrane</location>
        <topology evidence="1">Multi-pass membrane protein</topology>
    </subcellularLocation>
</comment>
<evidence type="ECO:0000313" key="7">
    <source>
        <dbReference type="Proteomes" id="UP000671908"/>
    </source>
</evidence>
<accession>A0A975IEB9</accession>
<dbReference type="KEGG" id="tpav:HRQ91_05150"/>
<dbReference type="InterPro" id="IPR003825">
    <property type="entry name" value="Colicin-V_CvpA"/>
</dbReference>
<keyword evidence="3 5" id="KW-1133">Transmembrane helix</keyword>
<name>A0A975IEB9_9SPIR</name>
<dbReference type="PANTHER" id="PTHR36926:SF1">
    <property type="entry name" value="COLICIN V PRODUCTION PROTEIN"/>
    <property type="match status" value="1"/>
</dbReference>
<dbReference type="InterPro" id="IPR052719">
    <property type="entry name" value="CvpA-like"/>
</dbReference>
<organism evidence="6 7">
    <name type="scientific">Treponema parvum</name>
    <dbReference type="NCBI Taxonomy" id="138851"/>
    <lineage>
        <taxon>Bacteria</taxon>
        <taxon>Pseudomonadati</taxon>
        <taxon>Spirochaetota</taxon>
        <taxon>Spirochaetia</taxon>
        <taxon>Spirochaetales</taxon>
        <taxon>Treponemataceae</taxon>
        <taxon>Treponema</taxon>
    </lineage>
</organism>
<evidence type="ECO:0000256" key="4">
    <source>
        <dbReference type="ARBA" id="ARBA00023136"/>
    </source>
</evidence>
<evidence type="ECO:0000313" key="6">
    <source>
        <dbReference type="EMBL" id="QTQ13890.1"/>
    </source>
</evidence>
<reference evidence="6 7" key="1">
    <citation type="journal article" date="2021" name="Microbiol. Resour. Announc.">
        <title>Complete Genome Sequences of Three Human Oral Treponema parvum Isolates.</title>
        <authorList>
            <person name="Zeng H."/>
            <person name="Watt R.M."/>
        </authorList>
    </citation>
    <scope>NUCLEOTIDE SEQUENCE [LARGE SCALE GENOMIC DNA]</scope>
    <source>
        <strain evidence="6 7">ATCC 700770</strain>
    </source>
</reference>
<dbReference type="Pfam" id="PF02674">
    <property type="entry name" value="Colicin_V"/>
    <property type="match status" value="1"/>
</dbReference>
<gene>
    <name evidence="6" type="ORF">HRQ91_05150</name>
</gene>
<evidence type="ECO:0000256" key="5">
    <source>
        <dbReference type="SAM" id="Phobius"/>
    </source>
</evidence>